<geneLocation type="plasmid" evidence="3 5">
    <name>9</name>
</geneLocation>
<sequence>MLSSDIDTPKPGFFSKLGNLFTKTRDWVKSKLPKIREKPRKDRSRFNIVGEYTRKVVEDGLTKSTAIFGVGVSLCFGYTMGPSYWTYLIPFIATAFVGKLWHRHPRDVLRFLSLLSRNFQQMWSMAPPLITVIRTGYRIVGISTNPGPAMFANFGGSLGLSFIKYLASKRRSRANPIESNENSKTAKIKMIFFKIKEKGGATFREFVLPAASFAGKWGYFRLLTYTFLVSFFQQLGWMALSNNHLPEVYEKWLLLFTLLPAAYHLTLSLANKFSPQRRKDTIEKLIIYSNGITDGILSFSILTGLFASVLISYQDQFGLPFQLFICMGGAAPVGIFMGIFSTKKGFYRRETAWLKGYEFASWDSSTTEFLSNVIYVKFEVEEGNVLKYAVVDPLGDLRQGYIEAHELNDDTASYPLTLEELESMRTQILLVTSARTHTRPRVKIEEITEEGSVELLPVSSTTKIVSQLGGLKEGTEENKRGLLSNENKEFATRPLLSRTSSRASILAAVEGAGVGGDYEDTDIAYQLMRS</sequence>
<organism evidence="2 4">
    <name type="scientific">Legionella adelaidensis</name>
    <dbReference type="NCBI Taxonomy" id="45056"/>
    <lineage>
        <taxon>Bacteria</taxon>
        <taxon>Pseudomonadati</taxon>
        <taxon>Pseudomonadota</taxon>
        <taxon>Gammaproteobacteria</taxon>
        <taxon>Legionellales</taxon>
        <taxon>Legionellaceae</taxon>
        <taxon>Legionella</taxon>
    </lineage>
</organism>
<keyword evidence="4" id="KW-1185">Reference proteome</keyword>
<gene>
    <name evidence="2" type="ORF">Lade_0947</name>
    <name evidence="3" type="ORF">NCTC12735_00505</name>
</gene>
<dbReference type="PATRIC" id="fig|45056.6.peg.981"/>
<keyword evidence="1" id="KW-0472">Membrane</keyword>
<dbReference type="Proteomes" id="UP000054859">
    <property type="component" value="Unassembled WGS sequence"/>
</dbReference>
<proteinExistence type="predicted"/>
<dbReference type="Proteomes" id="UP000281170">
    <property type="component" value="Plasmid 9"/>
</dbReference>
<feature type="transmembrane region" description="Helical" evidence="1">
    <location>
        <begin position="252"/>
        <end position="270"/>
    </location>
</feature>
<dbReference type="EMBL" id="LR134418">
    <property type="protein sequence ID" value="VEH84885.1"/>
    <property type="molecule type" value="Genomic_DNA"/>
</dbReference>
<feature type="transmembrane region" description="Helical" evidence="1">
    <location>
        <begin position="319"/>
        <end position="340"/>
    </location>
</feature>
<dbReference type="AlphaFoldDB" id="A0A0W0R5B5"/>
<dbReference type="EMBL" id="LNKA01000001">
    <property type="protein sequence ID" value="KTC66289.1"/>
    <property type="molecule type" value="Genomic_DNA"/>
</dbReference>
<accession>A0A0W0R5B5</accession>
<dbReference type="KEGG" id="ladl:NCTC12735_00505"/>
<evidence type="ECO:0000313" key="4">
    <source>
        <dbReference type="Proteomes" id="UP000054859"/>
    </source>
</evidence>
<feature type="transmembrane region" description="Helical" evidence="1">
    <location>
        <begin position="291"/>
        <end position="313"/>
    </location>
</feature>
<feature type="transmembrane region" description="Helical" evidence="1">
    <location>
        <begin position="222"/>
        <end position="240"/>
    </location>
</feature>
<evidence type="ECO:0000256" key="1">
    <source>
        <dbReference type="SAM" id="Phobius"/>
    </source>
</evidence>
<reference evidence="3 5" key="2">
    <citation type="submission" date="2018-12" db="EMBL/GenBank/DDBJ databases">
        <authorList>
            <consortium name="Pathogen Informatics"/>
        </authorList>
    </citation>
    <scope>NUCLEOTIDE SEQUENCE [LARGE SCALE GENOMIC DNA]</scope>
    <source>
        <strain evidence="3 5">NCTC12735</strain>
        <plasmid evidence="5">9</plasmid>
    </source>
</reference>
<evidence type="ECO:0000313" key="5">
    <source>
        <dbReference type="Proteomes" id="UP000281170"/>
    </source>
</evidence>
<dbReference type="RefSeq" id="WP_058461977.1">
    <property type="nucleotide sequence ID" value="NZ_CAAAHS010000002.1"/>
</dbReference>
<keyword evidence="3" id="KW-0614">Plasmid</keyword>
<name>A0A0W0R5B5_9GAMM</name>
<reference evidence="2 4" key="1">
    <citation type="submission" date="2015-11" db="EMBL/GenBank/DDBJ databases">
        <title>Identification of large and diverse effector repertoires of 38 Legionella species.</title>
        <authorList>
            <person name="Burstein D."/>
            <person name="Amaro F."/>
            <person name="Zusman T."/>
            <person name="Lifshitz Z."/>
            <person name="Cohen O."/>
            <person name="Gilbert J.A."/>
            <person name="Pupko T."/>
            <person name="Shuman H.A."/>
            <person name="Segal G."/>
        </authorList>
    </citation>
    <scope>NUCLEOTIDE SEQUENCE [LARGE SCALE GENOMIC DNA]</scope>
    <source>
        <strain evidence="2 4">1762-AUS-E</strain>
    </source>
</reference>
<evidence type="ECO:0000313" key="3">
    <source>
        <dbReference type="EMBL" id="VEH84885.1"/>
    </source>
</evidence>
<keyword evidence="1" id="KW-0812">Transmembrane</keyword>
<evidence type="ECO:0000313" key="2">
    <source>
        <dbReference type="EMBL" id="KTC66289.1"/>
    </source>
</evidence>
<protein>
    <submittedName>
        <fullName evidence="2">Uncharacterized protein</fullName>
    </submittedName>
</protein>
<keyword evidence="1" id="KW-1133">Transmembrane helix</keyword>